<evidence type="ECO:0000256" key="3">
    <source>
        <dbReference type="ARBA" id="ARBA00022801"/>
    </source>
</evidence>
<dbReference type="EC" id="3.1.4.11" evidence="2 7"/>
<sequence>MDGWGPKVLEWQSRTGRRSAGRPPTRWTDDIKRVAGSRWIQAAQNRGIWNSQQKTYVQQWTFLMSEDNPIVAPNKLDLCDDMDQPLAHYFINSSHNTYLTGHQITGKSSVEIYRQGLLAGCRSNRLRNLLAREAFGVALDSRSYAEKPFIRD</sequence>
<accession>A0A8S4RPF8</accession>
<dbReference type="GO" id="GO:0005737">
    <property type="term" value="C:cytoplasm"/>
    <property type="evidence" value="ECO:0007669"/>
    <property type="project" value="TreeGrafter"/>
</dbReference>
<evidence type="ECO:0000256" key="5">
    <source>
        <dbReference type="ARBA" id="ARBA00023098"/>
    </source>
</evidence>
<dbReference type="GO" id="GO:0007186">
    <property type="term" value="P:G protein-coupled receptor signaling pathway"/>
    <property type="evidence" value="ECO:0007669"/>
    <property type="project" value="TreeGrafter"/>
</dbReference>
<gene>
    <name evidence="9" type="primary">jg21903</name>
    <name evidence="9" type="ORF">PAEG_LOCUS16071</name>
</gene>
<dbReference type="InterPro" id="IPR000909">
    <property type="entry name" value="PLipase_C_PInositol-sp_X_dom"/>
</dbReference>
<evidence type="ECO:0000313" key="9">
    <source>
        <dbReference type="EMBL" id="CAH2239276.1"/>
    </source>
</evidence>
<dbReference type="PANTHER" id="PTHR10336">
    <property type="entry name" value="PHOSPHOINOSITIDE-SPECIFIC PHOSPHOLIPASE C FAMILY PROTEIN"/>
    <property type="match status" value="1"/>
</dbReference>
<organism evidence="9 10">
    <name type="scientific">Pararge aegeria aegeria</name>
    <dbReference type="NCBI Taxonomy" id="348720"/>
    <lineage>
        <taxon>Eukaryota</taxon>
        <taxon>Metazoa</taxon>
        <taxon>Ecdysozoa</taxon>
        <taxon>Arthropoda</taxon>
        <taxon>Hexapoda</taxon>
        <taxon>Insecta</taxon>
        <taxon>Pterygota</taxon>
        <taxon>Neoptera</taxon>
        <taxon>Endopterygota</taxon>
        <taxon>Lepidoptera</taxon>
        <taxon>Glossata</taxon>
        <taxon>Ditrysia</taxon>
        <taxon>Papilionoidea</taxon>
        <taxon>Nymphalidae</taxon>
        <taxon>Satyrinae</taxon>
        <taxon>Satyrini</taxon>
        <taxon>Parargina</taxon>
        <taxon>Pararge</taxon>
    </lineage>
</organism>
<comment type="caution">
    <text evidence="9">The sequence shown here is derived from an EMBL/GenBank/DDBJ whole genome shotgun (WGS) entry which is preliminary data.</text>
</comment>
<evidence type="ECO:0000313" key="10">
    <source>
        <dbReference type="Proteomes" id="UP000838756"/>
    </source>
</evidence>
<keyword evidence="3 7" id="KW-0378">Hydrolase</keyword>
<dbReference type="AlphaFoldDB" id="A0A8S4RPF8"/>
<feature type="domain" description="Phosphatidylinositol-specific phospholipase C X" evidence="8">
    <location>
        <begin position="80"/>
        <end position="151"/>
    </location>
</feature>
<dbReference type="EMBL" id="CAKXAJ010025426">
    <property type="protein sequence ID" value="CAH2239276.1"/>
    <property type="molecule type" value="Genomic_DNA"/>
</dbReference>
<dbReference type="Proteomes" id="UP000838756">
    <property type="component" value="Unassembled WGS sequence"/>
</dbReference>
<evidence type="ECO:0000256" key="1">
    <source>
        <dbReference type="ARBA" id="ARBA00001195"/>
    </source>
</evidence>
<keyword evidence="6" id="KW-0807">Transducer</keyword>
<reference evidence="9" key="1">
    <citation type="submission" date="2022-03" db="EMBL/GenBank/DDBJ databases">
        <authorList>
            <person name="Lindestad O."/>
        </authorList>
    </citation>
    <scope>NUCLEOTIDE SEQUENCE</scope>
</reference>
<evidence type="ECO:0000256" key="2">
    <source>
        <dbReference type="ARBA" id="ARBA00012368"/>
    </source>
</evidence>
<keyword evidence="10" id="KW-1185">Reference proteome</keyword>
<keyword evidence="4 7" id="KW-0442">Lipid degradation</keyword>
<evidence type="ECO:0000256" key="7">
    <source>
        <dbReference type="RuleBase" id="RU361133"/>
    </source>
</evidence>
<dbReference type="PROSITE" id="PS50007">
    <property type="entry name" value="PIPLC_X_DOMAIN"/>
    <property type="match status" value="1"/>
</dbReference>
<dbReference type="GO" id="GO:0048015">
    <property type="term" value="P:phosphatidylinositol-mediated signaling"/>
    <property type="evidence" value="ECO:0007669"/>
    <property type="project" value="TreeGrafter"/>
</dbReference>
<dbReference type="PANTHER" id="PTHR10336:SF149">
    <property type="entry name" value="1-PHOSPHATIDYLINOSITOL 4,5-BISPHOSPHATE PHOSPHODIESTERASE CLASSES I AND II"/>
    <property type="match status" value="1"/>
</dbReference>
<dbReference type="GO" id="GO:0016042">
    <property type="term" value="P:lipid catabolic process"/>
    <property type="evidence" value="ECO:0007669"/>
    <property type="project" value="UniProtKB-KW"/>
</dbReference>
<dbReference type="SMART" id="SM00148">
    <property type="entry name" value="PLCXc"/>
    <property type="match status" value="1"/>
</dbReference>
<dbReference type="GO" id="GO:0046488">
    <property type="term" value="P:phosphatidylinositol metabolic process"/>
    <property type="evidence" value="ECO:0007669"/>
    <property type="project" value="TreeGrafter"/>
</dbReference>
<evidence type="ECO:0000256" key="4">
    <source>
        <dbReference type="ARBA" id="ARBA00022963"/>
    </source>
</evidence>
<evidence type="ECO:0000259" key="8">
    <source>
        <dbReference type="SMART" id="SM00148"/>
    </source>
</evidence>
<keyword evidence="5 7" id="KW-0443">Lipid metabolism</keyword>
<dbReference type="SUPFAM" id="SSF51695">
    <property type="entry name" value="PLC-like phosphodiesterases"/>
    <property type="match status" value="1"/>
</dbReference>
<dbReference type="InterPro" id="IPR017946">
    <property type="entry name" value="PLC-like_Pdiesterase_TIM-brl"/>
</dbReference>
<dbReference type="GO" id="GO:0051209">
    <property type="term" value="P:release of sequestered calcium ion into cytosol"/>
    <property type="evidence" value="ECO:0007669"/>
    <property type="project" value="TreeGrafter"/>
</dbReference>
<dbReference type="InterPro" id="IPR001192">
    <property type="entry name" value="PI-PLC_fam"/>
</dbReference>
<dbReference type="PRINTS" id="PR00390">
    <property type="entry name" value="PHPHLIPASEC"/>
</dbReference>
<protein>
    <recommendedName>
        <fullName evidence="2 7">Phosphoinositide phospholipase C</fullName>
        <ecNumber evidence="2 7">3.1.4.11</ecNumber>
    </recommendedName>
</protein>
<name>A0A8S4RPF8_9NEOP</name>
<dbReference type="Gene3D" id="3.20.20.190">
    <property type="entry name" value="Phosphatidylinositol (PI) phosphodiesterase"/>
    <property type="match status" value="1"/>
</dbReference>
<dbReference type="FunFam" id="3.20.20.190:FF:000084">
    <property type="match status" value="1"/>
</dbReference>
<dbReference type="Pfam" id="PF00388">
    <property type="entry name" value="PI-PLC-X"/>
    <property type="match status" value="1"/>
</dbReference>
<dbReference type="GO" id="GO:0004435">
    <property type="term" value="F:phosphatidylinositol-4,5-bisphosphate phospholipase C activity"/>
    <property type="evidence" value="ECO:0007669"/>
    <property type="project" value="UniProtKB-EC"/>
</dbReference>
<proteinExistence type="predicted"/>
<dbReference type="OrthoDB" id="407509at2759"/>
<comment type="catalytic activity">
    <reaction evidence="1 7">
        <text>a 1,2-diacyl-sn-glycero-3-phospho-(1D-myo-inositol-4,5-bisphosphate) + H2O = 1D-myo-inositol 1,4,5-trisphosphate + a 1,2-diacyl-sn-glycerol + H(+)</text>
        <dbReference type="Rhea" id="RHEA:33179"/>
        <dbReference type="ChEBI" id="CHEBI:15377"/>
        <dbReference type="ChEBI" id="CHEBI:15378"/>
        <dbReference type="ChEBI" id="CHEBI:17815"/>
        <dbReference type="ChEBI" id="CHEBI:58456"/>
        <dbReference type="ChEBI" id="CHEBI:203600"/>
        <dbReference type="EC" id="3.1.4.11"/>
    </reaction>
</comment>
<evidence type="ECO:0000256" key="6">
    <source>
        <dbReference type="ARBA" id="ARBA00023224"/>
    </source>
</evidence>